<keyword evidence="2" id="KW-0732">Signal</keyword>
<evidence type="ECO:0000256" key="2">
    <source>
        <dbReference type="SAM" id="SignalP"/>
    </source>
</evidence>
<evidence type="ECO:0000259" key="3">
    <source>
        <dbReference type="PROSITE" id="PS51767"/>
    </source>
</evidence>
<dbReference type="Gene3D" id="2.40.70.10">
    <property type="entry name" value="Acid Proteases"/>
    <property type="match status" value="2"/>
</dbReference>
<dbReference type="GO" id="GO:0004190">
    <property type="term" value="F:aspartic-type endopeptidase activity"/>
    <property type="evidence" value="ECO:0007669"/>
    <property type="project" value="InterPro"/>
</dbReference>
<comment type="similarity">
    <text evidence="1">Belongs to the peptidase A1 family.</text>
</comment>
<dbReference type="SUPFAM" id="SSF50630">
    <property type="entry name" value="Acid proteases"/>
    <property type="match status" value="1"/>
</dbReference>
<gene>
    <name evidence="4" type="ORF">LUZ61_020915</name>
</gene>
<comment type="caution">
    <text evidence="4">The sequence shown here is derived from an EMBL/GenBank/DDBJ whole genome shotgun (WGS) entry which is preliminary data.</text>
</comment>
<feature type="domain" description="Peptidase A1" evidence="3">
    <location>
        <begin position="1"/>
        <end position="343"/>
    </location>
</feature>
<dbReference type="InterPro" id="IPR033121">
    <property type="entry name" value="PEPTIDASE_A1"/>
</dbReference>
<evidence type="ECO:0000313" key="5">
    <source>
        <dbReference type="Proteomes" id="UP001210211"/>
    </source>
</evidence>
<dbReference type="GO" id="GO:0006508">
    <property type="term" value="P:proteolysis"/>
    <property type="evidence" value="ECO:0007669"/>
    <property type="project" value="InterPro"/>
</dbReference>
<dbReference type="InterPro" id="IPR032799">
    <property type="entry name" value="TAXi_C"/>
</dbReference>
<sequence length="361" mass="39668">MGSVLNSTTFSVLVLLTFSLFFTSKQSSIHAQELHNAVKALVAPIKKTNSSVYTTSLKINSNQNQQLIVDLSSPVLSFPCCWFSNPNGIQTNVTINSTNGRNPTGDVTLQSFNTSCNETSVAGLARSPQSLSSQLISKLSLKNQFGICMPDSLSPQGVIFFGSEPYEIMWPYYPVDLSKVITYLPLVIHPEDGSYMLTLTGLALNYTQILSFKPGTTALLSTTNPYTKLRSDIYHPFVDAFTKATVAYPRVSSVEPFELCFNYGSIPASRVGYYVPLIDLMLDGGKNWTIFGYNTITRASEEALCLGFVDGGMNMEHAVVIGAFQMENNFLLFDEEKSRLGFSSTILFMRANCGGFNFTSV</sequence>
<dbReference type="AlphaFoldDB" id="A0AAD5ZDW2"/>
<protein>
    <recommendedName>
        <fullName evidence="3">Peptidase A1 domain-containing protein</fullName>
    </recommendedName>
</protein>
<dbReference type="InterPro" id="IPR001461">
    <property type="entry name" value="Aspartic_peptidase_A1"/>
</dbReference>
<dbReference type="PANTHER" id="PTHR47965:SF63">
    <property type="entry name" value="OS01G0937200 PROTEIN"/>
    <property type="match status" value="1"/>
</dbReference>
<name>A0AAD5ZDW2_9POAL</name>
<proteinExistence type="inferred from homology"/>
<feature type="chain" id="PRO_5042072852" description="Peptidase A1 domain-containing protein" evidence="2">
    <location>
        <begin position="32"/>
        <end position="361"/>
    </location>
</feature>
<dbReference type="Pfam" id="PF14543">
    <property type="entry name" value="TAXi_N"/>
    <property type="match status" value="1"/>
</dbReference>
<dbReference type="EMBL" id="JAMRDG010000002">
    <property type="protein sequence ID" value="KAJ3691751.1"/>
    <property type="molecule type" value="Genomic_DNA"/>
</dbReference>
<reference evidence="4 5" key="1">
    <citation type="journal article" date="2022" name="Cell">
        <title>Repeat-based holocentromeres influence genome architecture and karyotype evolution.</title>
        <authorList>
            <person name="Hofstatter P.G."/>
            <person name="Thangavel G."/>
            <person name="Lux T."/>
            <person name="Neumann P."/>
            <person name="Vondrak T."/>
            <person name="Novak P."/>
            <person name="Zhang M."/>
            <person name="Costa L."/>
            <person name="Castellani M."/>
            <person name="Scott A."/>
            <person name="Toegelov H."/>
            <person name="Fuchs J."/>
            <person name="Mata-Sucre Y."/>
            <person name="Dias Y."/>
            <person name="Vanzela A.L.L."/>
            <person name="Huettel B."/>
            <person name="Almeida C.C.S."/>
            <person name="Simkova H."/>
            <person name="Souza G."/>
            <person name="Pedrosa-Harand A."/>
            <person name="Macas J."/>
            <person name="Mayer K.F.X."/>
            <person name="Houben A."/>
            <person name="Marques A."/>
        </authorList>
    </citation>
    <scope>NUCLEOTIDE SEQUENCE [LARGE SCALE GENOMIC DNA]</scope>
    <source>
        <strain evidence="4">RhyTen1mFocal</strain>
    </source>
</reference>
<dbReference type="InterPro" id="IPR021109">
    <property type="entry name" value="Peptidase_aspartic_dom_sf"/>
</dbReference>
<evidence type="ECO:0000313" key="4">
    <source>
        <dbReference type="EMBL" id="KAJ3691751.1"/>
    </source>
</evidence>
<keyword evidence="5" id="KW-1185">Reference proteome</keyword>
<feature type="signal peptide" evidence="2">
    <location>
        <begin position="1"/>
        <end position="31"/>
    </location>
</feature>
<evidence type="ECO:0000256" key="1">
    <source>
        <dbReference type="ARBA" id="ARBA00007447"/>
    </source>
</evidence>
<dbReference type="Pfam" id="PF14541">
    <property type="entry name" value="TAXi_C"/>
    <property type="match status" value="1"/>
</dbReference>
<dbReference type="PANTHER" id="PTHR47965">
    <property type="entry name" value="ASPARTYL PROTEASE-RELATED"/>
    <property type="match status" value="1"/>
</dbReference>
<organism evidence="4 5">
    <name type="scientific">Rhynchospora tenuis</name>
    <dbReference type="NCBI Taxonomy" id="198213"/>
    <lineage>
        <taxon>Eukaryota</taxon>
        <taxon>Viridiplantae</taxon>
        <taxon>Streptophyta</taxon>
        <taxon>Embryophyta</taxon>
        <taxon>Tracheophyta</taxon>
        <taxon>Spermatophyta</taxon>
        <taxon>Magnoliopsida</taxon>
        <taxon>Liliopsida</taxon>
        <taxon>Poales</taxon>
        <taxon>Cyperaceae</taxon>
        <taxon>Cyperoideae</taxon>
        <taxon>Rhynchosporeae</taxon>
        <taxon>Rhynchospora</taxon>
    </lineage>
</organism>
<dbReference type="Proteomes" id="UP001210211">
    <property type="component" value="Unassembled WGS sequence"/>
</dbReference>
<accession>A0AAD5ZDW2</accession>
<dbReference type="PROSITE" id="PS51767">
    <property type="entry name" value="PEPTIDASE_A1"/>
    <property type="match status" value="1"/>
</dbReference>
<dbReference type="InterPro" id="IPR032861">
    <property type="entry name" value="TAXi_N"/>
</dbReference>